<feature type="compositionally biased region" description="Low complexity" evidence="1">
    <location>
        <begin position="164"/>
        <end position="177"/>
    </location>
</feature>
<gene>
    <name evidence="2" type="ORF">CCMP2556_LOCUS50950</name>
</gene>
<feature type="region of interest" description="Disordered" evidence="1">
    <location>
        <begin position="70"/>
        <end position="93"/>
    </location>
</feature>
<sequence length="177" mass="20082">MVDKVPHIWRLGWRGIEIKLCLGPSSRDPEFAIMKAWTECNLADAAEDVHRAARQCYHEPVEAFMEALMPVNDPTPEGQPEDEDDLQEPRRSFASWLDQRPAVAAVTEASESLAWDVPLTRDDKTELLIQHLMAQEGQNHEEIEELQQAQVDPSRRSSRRWSRASRASSGGWSPLSP</sequence>
<reference evidence="2 3" key="1">
    <citation type="submission" date="2024-02" db="EMBL/GenBank/DDBJ databases">
        <authorList>
            <person name="Chen Y."/>
            <person name="Shah S."/>
            <person name="Dougan E. K."/>
            <person name="Thang M."/>
            <person name="Chan C."/>
        </authorList>
    </citation>
    <scope>NUCLEOTIDE SEQUENCE [LARGE SCALE GENOMIC DNA]</scope>
</reference>
<proteinExistence type="predicted"/>
<keyword evidence="3" id="KW-1185">Reference proteome</keyword>
<feature type="region of interest" description="Disordered" evidence="1">
    <location>
        <begin position="138"/>
        <end position="177"/>
    </location>
</feature>
<evidence type="ECO:0000256" key="1">
    <source>
        <dbReference type="SAM" id="MobiDB-lite"/>
    </source>
</evidence>
<protein>
    <submittedName>
        <fullName evidence="2">Uncharacterized protein</fullName>
    </submittedName>
</protein>
<comment type="caution">
    <text evidence="2">The sequence shown here is derived from an EMBL/GenBank/DDBJ whole genome shotgun (WGS) entry which is preliminary data.</text>
</comment>
<evidence type="ECO:0000313" key="3">
    <source>
        <dbReference type="Proteomes" id="UP001642484"/>
    </source>
</evidence>
<dbReference type="Proteomes" id="UP001642484">
    <property type="component" value="Unassembled WGS sequence"/>
</dbReference>
<name>A0ABP0SAN7_9DINO</name>
<organism evidence="2 3">
    <name type="scientific">Durusdinium trenchii</name>
    <dbReference type="NCBI Taxonomy" id="1381693"/>
    <lineage>
        <taxon>Eukaryota</taxon>
        <taxon>Sar</taxon>
        <taxon>Alveolata</taxon>
        <taxon>Dinophyceae</taxon>
        <taxon>Suessiales</taxon>
        <taxon>Symbiodiniaceae</taxon>
        <taxon>Durusdinium</taxon>
    </lineage>
</organism>
<evidence type="ECO:0000313" key="2">
    <source>
        <dbReference type="EMBL" id="CAK9109452.1"/>
    </source>
</evidence>
<accession>A0ABP0SAN7</accession>
<dbReference type="EMBL" id="CAXAMN010027228">
    <property type="protein sequence ID" value="CAK9109452.1"/>
    <property type="molecule type" value="Genomic_DNA"/>
</dbReference>